<gene>
    <name evidence="2" type="ORF">SAMN05421541_12131</name>
</gene>
<dbReference type="PROSITE" id="PS51257">
    <property type="entry name" value="PROKAR_LIPOPROTEIN"/>
    <property type="match status" value="1"/>
</dbReference>
<sequence>MLSKTIRIASGAGLLGLSMTACTAAEPAVTTSPAAQTSPAASTRAAAADGIPAGALLQPADVGGVQAEPLDQGEYAHVRPLRPCGDDRYPSDGSRTDAVAVQYAVPGAEQGSTPSVVIEFVGRHEPGGAAAQFRDIGAALDRCPGGLGEGQRKWEIVESDDDSMLIRIGQRFAYADEKPATVNHYAALSRVNDAVVVVADLGWENSDGSEKLVRDLIAKAEQRAATVS</sequence>
<keyword evidence="3" id="KW-1185">Reference proteome</keyword>
<evidence type="ECO:0000313" key="3">
    <source>
        <dbReference type="Proteomes" id="UP000199645"/>
    </source>
</evidence>
<dbReference type="RefSeq" id="WP_093621306.1">
    <property type="nucleotide sequence ID" value="NZ_BOMT01000073.1"/>
</dbReference>
<proteinExistence type="predicted"/>
<feature type="signal peptide" evidence="1">
    <location>
        <begin position="1"/>
        <end position="24"/>
    </location>
</feature>
<evidence type="ECO:0000256" key="1">
    <source>
        <dbReference type="SAM" id="SignalP"/>
    </source>
</evidence>
<accession>A0A1I2LBM9</accession>
<feature type="chain" id="PRO_5011716012" description="PknH-like extracellular domain-containing protein" evidence="1">
    <location>
        <begin position="25"/>
        <end position="228"/>
    </location>
</feature>
<dbReference type="EMBL" id="FONV01000021">
    <property type="protein sequence ID" value="SFF76694.1"/>
    <property type="molecule type" value="Genomic_DNA"/>
</dbReference>
<dbReference type="AlphaFoldDB" id="A0A1I2LBM9"/>
<protein>
    <recommendedName>
        <fullName evidence="4">PknH-like extracellular domain-containing protein</fullName>
    </recommendedName>
</protein>
<evidence type="ECO:0008006" key="4">
    <source>
        <dbReference type="Google" id="ProtNLM"/>
    </source>
</evidence>
<organism evidence="2 3">
    <name type="scientific">Actinoplanes philippinensis</name>
    <dbReference type="NCBI Taxonomy" id="35752"/>
    <lineage>
        <taxon>Bacteria</taxon>
        <taxon>Bacillati</taxon>
        <taxon>Actinomycetota</taxon>
        <taxon>Actinomycetes</taxon>
        <taxon>Micromonosporales</taxon>
        <taxon>Micromonosporaceae</taxon>
        <taxon>Actinoplanes</taxon>
    </lineage>
</organism>
<dbReference type="Proteomes" id="UP000199645">
    <property type="component" value="Unassembled WGS sequence"/>
</dbReference>
<keyword evidence="1" id="KW-0732">Signal</keyword>
<dbReference type="OrthoDB" id="3293604at2"/>
<name>A0A1I2LBM9_9ACTN</name>
<reference evidence="2 3" key="1">
    <citation type="submission" date="2016-10" db="EMBL/GenBank/DDBJ databases">
        <authorList>
            <person name="de Groot N.N."/>
        </authorList>
    </citation>
    <scope>NUCLEOTIDE SEQUENCE [LARGE SCALE GENOMIC DNA]</scope>
    <source>
        <strain evidence="2 3">DSM 43019</strain>
    </source>
</reference>
<dbReference type="STRING" id="35752.SAMN05421541_12131"/>
<evidence type="ECO:0000313" key="2">
    <source>
        <dbReference type="EMBL" id="SFF76694.1"/>
    </source>
</evidence>